<proteinExistence type="predicted"/>
<dbReference type="SUPFAM" id="SSF55347">
    <property type="entry name" value="Glyceraldehyde-3-phosphate dehydrogenase-like, C-terminal domain"/>
    <property type="match status" value="1"/>
</dbReference>
<evidence type="ECO:0000259" key="2">
    <source>
        <dbReference type="Pfam" id="PF02894"/>
    </source>
</evidence>
<dbReference type="Pfam" id="PF02894">
    <property type="entry name" value="GFO_IDH_MocA_C"/>
    <property type="match status" value="1"/>
</dbReference>
<dbReference type="EMBL" id="PFMR01000109">
    <property type="protein sequence ID" value="PIZ17524.1"/>
    <property type="molecule type" value="Genomic_DNA"/>
</dbReference>
<evidence type="ECO:0008006" key="5">
    <source>
        <dbReference type="Google" id="ProtNLM"/>
    </source>
</evidence>
<evidence type="ECO:0000313" key="4">
    <source>
        <dbReference type="Proteomes" id="UP000229307"/>
    </source>
</evidence>
<accession>A0A2M7SDF5</accession>
<dbReference type="InterPro" id="IPR000683">
    <property type="entry name" value="Gfo/Idh/MocA-like_OxRdtase_N"/>
</dbReference>
<evidence type="ECO:0000259" key="1">
    <source>
        <dbReference type="Pfam" id="PF01408"/>
    </source>
</evidence>
<dbReference type="PANTHER" id="PTHR43377">
    <property type="entry name" value="BILIVERDIN REDUCTASE A"/>
    <property type="match status" value="1"/>
</dbReference>
<comment type="caution">
    <text evidence="3">The sequence shown here is derived from an EMBL/GenBank/DDBJ whole genome shotgun (WGS) entry which is preliminary data.</text>
</comment>
<evidence type="ECO:0000313" key="3">
    <source>
        <dbReference type="EMBL" id="PIZ17524.1"/>
    </source>
</evidence>
<sequence>MQLKVGVIGLGIGMRHLEEYAAVPEVEITAAADMNPERLKAASEKYRAKPYTSAEEMFKSEKLDAVSICTPPRSHLQLTQMAAERKVHVMCEKPMSTSVNDAKKMVDTCGKHRVKLMIGFKKRLAPAYAFLKKKCDEDLGRPVWALVKFALGRVDMDWFWDEQDGGGPITENTVHVIDLLRYFMGDVKRVHAEGGNYFMRHRSPQIDTGIFTLSFKEGGMAGVGAGYGSEWAFAKEEVSFTTAKAVCEVKGNFDQPGNLQYIYRSQPDKVYTENFAKPDGFKEEIAHFIDCVINDKKPLASGEDGVESVKICLAVKRSIRENKIITL</sequence>
<dbReference type="Gene3D" id="3.30.360.10">
    <property type="entry name" value="Dihydrodipicolinate Reductase, domain 2"/>
    <property type="match status" value="1"/>
</dbReference>
<name>A0A2M7SDF5_9BACT</name>
<dbReference type="GO" id="GO:0000166">
    <property type="term" value="F:nucleotide binding"/>
    <property type="evidence" value="ECO:0007669"/>
    <property type="project" value="InterPro"/>
</dbReference>
<reference evidence="4" key="1">
    <citation type="submission" date="2017-09" db="EMBL/GenBank/DDBJ databases">
        <title>Depth-based differentiation of microbial function through sediment-hosted aquifers and enrichment of novel symbionts in the deep terrestrial subsurface.</title>
        <authorList>
            <person name="Probst A.J."/>
            <person name="Ladd B."/>
            <person name="Jarett J.K."/>
            <person name="Geller-Mcgrath D.E."/>
            <person name="Sieber C.M.K."/>
            <person name="Emerson J.B."/>
            <person name="Anantharaman K."/>
            <person name="Thomas B.C."/>
            <person name="Malmstrom R."/>
            <person name="Stieglmeier M."/>
            <person name="Klingl A."/>
            <person name="Woyke T."/>
            <person name="Ryan C.M."/>
            <person name="Banfield J.F."/>
        </authorList>
    </citation>
    <scope>NUCLEOTIDE SEQUENCE [LARGE SCALE GENOMIC DNA]</scope>
</reference>
<dbReference type="SUPFAM" id="SSF51735">
    <property type="entry name" value="NAD(P)-binding Rossmann-fold domains"/>
    <property type="match status" value="1"/>
</dbReference>
<organism evidence="3 4">
    <name type="scientific">Candidatus Desantisbacteria bacterium CG_4_10_14_0_8_um_filter_48_22</name>
    <dbReference type="NCBI Taxonomy" id="1974543"/>
    <lineage>
        <taxon>Bacteria</taxon>
        <taxon>Candidatus Desantisiibacteriota</taxon>
    </lineage>
</organism>
<gene>
    <name evidence="3" type="ORF">COY52_04200</name>
</gene>
<feature type="domain" description="Gfo/Idh/MocA-like oxidoreductase N-terminal" evidence="1">
    <location>
        <begin position="3"/>
        <end position="120"/>
    </location>
</feature>
<dbReference type="InterPro" id="IPR036291">
    <property type="entry name" value="NAD(P)-bd_dom_sf"/>
</dbReference>
<dbReference type="AlphaFoldDB" id="A0A2M7SDF5"/>
<dbReference type="InterPro" id="IPR051450">
    <property type="entry name" value="Gfo/Idh/MocA_Oxidoreductases"/>
</dbReference>
<feature type="domain" description="Gfo/Idh/MocA-like oxidoreductase C-terminal" evidence="2">
    <location>
        <begin position="157"/>
        <end position="326"/>
    </location>
</feature>
<dbReference type="Pfam" id="PF01408">
    <property type="entry name" value="GFO_IDH_MocA"/>
    <property type="match status" value="1"/>
</dbReference>
<dbReference type="PANTHER" id="PTHR43377:SF1">
    <property type="entry name" value="BILIVERDIN REDUCTASE A"/>
    <property type="match status" value="1"/>
</dbReference>
<dbReference type="Gene3D" id="3.40.50.720">
    <property type="entry name" value="NAD(P)-binding Rossmann-like Domain"/>
    <property type="match status" value="1"/>
</dbReference>
<dbReference type="InterPro" id="IPR004104">
    <property type="entry name" value="Gfo/Idh/MocA-like_OxRdtase_C"/>
</dbReference>
<dbReference type="Proteomes" id="UP000229307">
    <property type="component" value="Unassembled WGS sequence"/>
</dbReference>
<protein>
    <recommendedName>
        <fullName evidence="5">Gfo/Idh/MocA family oxidoreductase</fullName>
    </recommendedName>
</protein>